<evidence type="ECO:0000313" key="8">
    <source>
        <dbReference type="EMBL" id="KAA3481097.1"/>
    </source>
</evidence>
<dbReference type="GO" id="GO:0003964">
    <property type="term" value="F:RNA-directed DNA polymerase activity"/>
    <property type="evidence" value="ECO:0007669"/>
    <property type="project" value="UniProtKB-KW"/>
</dbReference>
<evidence type="ECO:0000256" key="4">
    <source>
        <dbReference type="ARBA" id="ARBA00022759"/>
    </source>
</evidence>
<reference evidence="9" key="1">
    <citation type="journal article" date="2019" name="Plant Biotechnol. J.">
        <title>Genome sequencing of the Australian wild diploid species Gossypium australe highlights disease resistance and delayed gland morphogenesis.</title>
        <authorList>
            <person name="Cai Y."/>
            <person name="Cai X."/>
            <person name="Wang Q."/>
            <person name="Wang P."/>
            <person name="Zhang Y."/>
            <person name="Cai C."/>
            <person name="Xu Y."/>
            <person name="Wang K."/>
            <person name="Zhou Z."/>
            <person name="Wang C."/>
            <person name="Geng S."/>
            <person name="Li B."/>
            <person name="Dong Q."/>
            <person name="Hou Y."/>
            <person name="Wang H."/>
            <person name="Ai P."/>
            <person name="Liu Z."/>
            <person name="Yi F."/>
            <person name="Sun M."/>
            <person name="An G."/>
            <person name="Cheng J."/>
            <person name="Zhang Y."/>
            <person name="Shi Q."/>
            <person name="Xie Y."/>
            <person name="Shi X."/>
            <person name="Chang Y."/>
            <person name="Huang F."/>
            <person name="Chen Y."/>
            <person name="Hong S."/>
            <person name="Mi L."/>
            <person name="Sun Q."/>
            <person name="Zhang L."/>
            <person name="Zhou B."/>
            <person name="Peng R."/>
            <person name="Zhang X."/>
            <person name="Liu F."/>
        </authorList>
    </citation>
    <scope>NUCLEOTIDE SEQUENCE [LARGE SCALE GENOMIC DNA]</scope>
    <source>
        <strain evidence="9">cv. PA1801</strain>
    </source>
</reference>
<organism evidence="8 9">
    <name type="scientific">Gossypium australe</name>
    <dbReference type="NCBI Taxonomy" id="47621"/>
    <lineage>
        <taxon>Eukaryota</taxon>
        <taxon>Viridiplantae</taxon>
        <taxon>Streptophyta</taxon>
        <taxon>Embryophyta</taxon>
        <taxon>Tracheophyta</taxon>
        <taxon>Spermatophyta</taxon>
        <taxon>Magnoliopsida</taxon>
        <taxon>eudicotyledons</taxon>
        <taxon>Gunneridae</taxon>
        <taxon>Pentapetalae</taxon>
        <taxon>rosids</taxon>
        <taxon>malvids</taxon>
        <taxon>Malvales</taxon>
        <taxon>Malvaceae</taxon>
        <taxon>Malvoideae</taxon>
        <taxon>Gossypium</taxon>
    </lineage>
</organism>
<dbReference type="AlphaFoldDB" id="A0A5B6WJ42"/>
<keyword evidence="9" id="KW-1185">Reference proteome</keyword>
<dbReference type="GO" id="GO:0016787">
    <property type="term" value="F:hydrolase activity"/>
    <property type="evidence" value="ECO:0007669"/>
    <property type="project" value="UniProtKB-KW"/>
</dbReference>
<keyword evidence="5" id="KW-0378">Hydrolase</keyword>
<proteinExistence type="predicted"/>
<evidence type="ECO:0000259" key="7">
    <source>
        <dbReference type="Pfam" id="PF17917"/>
    </source>
</evidence>
<comment type="caution">
    <text evidence="8">The sequence shown here is derived from an EMBL/GenBank/DDBJ whole genome shotgun (WGS) entry which is preliminary data.</text>
</comment>
<evidence type="ECO:0000256" key="5">
    <source>
        <dbReference type="ARBA" id="ARBA00022801"/>
    </source>
</evidence>
<dbReference type="PANTHER" id="PTHR34072">
    <property type="entry name" value="ENZYMATIC POLYPROTEIN-RELATED"/>
    <property type="match status" value="1"/>
</dbReference>
<dbReference type="Pfam" id="PF17917">
    <property type="entry name" value="RT_RNaseH"/>
    <property type="match status" value="1"/>
</dbReference>
<name>A0A5B6WJ42_9ROSI</name>
<evidence type="ECO:0000256" key="2">
    <source>
        <dbReference type="ARBA" id="ARBA00022695"/>
    </source>
</evidence>
<evidence type="ECO:0000256" key="1">
    <source>
        <dbReference type="ARBA" id="ARBA00022679"/>
    </source>
</evidence>
<keyword evidence="6" id="KW-0695">RNA-directed DNA polymerase</keyword>
<dbReference type="OrthoDB" id="1436294at2759"/>
<keyword evidence="2" id="KW-0548">Nucleotidyltransferase</keyword>
<keyword evidence="4" id="KW-0255">Endonuclease</keyword>
<evidence type="ECO:0000256" key="6">
    <source>
        <dbReference type="ARBA" id="ARBA00022918"/>
    </source>
</evidence>
<keyword evidence="1" id="KW-0808">Transferase</keyword>
<evidence type="ECO:0000256" key="3">
    <source>
        <dbReference type="ARBA" id="ARBA00022722"/>
    </source>
</evidence>
<protein>
    <submittedName>
        <fullName evidence="8">Transposon Ty3-I Gag-Pol polyprotein</fullName>
    </submittedName>
</protein>
<accession>A0A5B6WJ42</accession>
<feature type="domain" description="Reverse transcriptase RNase H-like" evidence="7">
    <location>
        <begin position="2"/>
        <end position="49"/>
    </location>
</feature>
<dbReference type="PANTHER" id="PTHR34072:SF57">
    <property type="entry name" value="RNA-DIRECTED DNA POLYMERASE"/>
    <property type="match status" value="1"/>
</dbReference>
<gene>
    <name evidence="8" type="ORF">EPI10_021492</name>
</gene>
<dbReference type="InterPro" id="IPR043502">
    <property type="entry name" value="DNA/RNA_pol_sf"/>
</dbReference>
<dbReference type="GO" id="GO:0004519">
    <property type="term" value="F:endonuclease activity"/>
    <property type="evidence" value="ECO:0007669"/>
    <property type="project" value="UniProtKB-KW"/>
</dbReference>
<dbReference type="SUPFAM" id="SSF56672">
    <property type="entry name" value="DNA/RNA polymerases"/>
    <property type="match status" value="1"/>
</dbReference>
<dbReference type="Proteomes" id="UP000325315">
    <property type="component" value="Unassembled WGS sequence"/>
</dbReference>
<dbReference type="CDD" id="cd09274">
    <property type="entry name" value="RNase_HI_RT_Ty3"/>
    <property type="match status" value="1"/>
</dbReference>
<dbReference type="InterPro" id="IPR041373">
    <property type="entry name" value="RT_RNaseH"/>
</dbReference>
<keyword evidence="3" id="KW-0540">Nuclease</keyword>
<sequence length="134" mass="15715">MVFVFDKFRAYLVRTKVTVYTGHSAIKYLVTKKDAKPILIRWILFLQEFDLETKDRKGKENQVADHLSRLEAGNEYDEQLLVAMELPWYVDIDKPFLFKHCADQIIRRCDPDDEIQSILFHCHSTSYGGHFGGM</sequence>
<dbReference type="EMBL" id="SMMG02000003">
    <property type="protein sequence ID" value="KAA3481097.1"/>
    <property type="molecule type" value="Genomic_DNA"/>
</dbReference>
<evidence type="ECO:0000313" key="9">
    <source>
        <dbReference type="Proteomes" id="UP000325315"/>
    </source>
</evidence>